<dbReference type="PANTHER" id="PTHR47074:SF48">
    <property type="entry name" value="POLYNUCLEOTIDYL TRANSFERASE, RIBONUCLEASE H-LIKE SUPERFAMILY PROTEIN"/>
    <property type="match status" value="1"/>
</dbReference>
<dbReference type="GO" id="GO:0003676">
    <property type="term" value="F:nucleic acid binding"/>
    <property type="evidence" value="ECO:0007669"/>
    <property type="project" value="InterPro"/>
</dbReference>
<reference evidence="2 3" key="1">
    <citation type="journal article" date="2018" name="Front. Plant Sci.">
        <title>Red Clover (Trifolium pratense) and Zigzag Clover (T. medium) - A Picture of Genomic Similarities and Differences.</title>
        <authorList>
            <person name="Dluhosova J."/>
            <person name="Istvanek J."/>
            <person name="Nedelnik J."/>
            <person name="Repkova J."/>
        </authorList>
    </citation>
    <scope>NUCLEOTIDE SEQUENCE [LARGE SCALE GENOMIC DNA]</scope>
    <source>
        <strain evidence="3">cv. 10/8</strain>
        <tissue evidence="2">Leaf</tissue>
    </source>
</reference>
<name>A0A392P2D3_9FABA</name>
<dbReference type="EMBL" id="LXQA010058922">
    <property type="protein sequence ID" value="MCI05516.1"/>
    <property type="molecule type" value="Genomic_DNA"/>
</dbReference>
<proteinExistence type="predicted"/>
<dbReference type="GO" id="GO:0004523">
    <property type="term" value="F:RNA-DNA hybrid ribonuclease activity"/>
    <property type="evidence" value="ECO:0007669"/>
    <property type="project" value="InterPro"/>
</dbReference>
<protein>
    <submittedName>
        <fullName evidence="2">Cytochrome P450</fullName>
    </submittedName>
</protein>
<feature type="domain" description="RNase H type-1" evidence="1">
    <location>
        <begin position="85"/>
        <end position="133"/>
    </location>
</feature>
<sequence length="134" mass="15364">MDICRHEDTDIAGRFAVLLWALWSNRNSSVWTEKKETGRAVGVKAQHLWTEWKIVQQNQHNHRLGEQQQQELMWQKPSFGWYKCNVDAGFHGESNKTSAGWCLRDHSGLFVMAGTSWSQGKCSIIEGESMALLD</sequence>
<accession>A0A392P2D3</accession>
<dbReference type="Proteomes" id="UP000265520">
    <property type="component" value="Unassembled WGS sequence"/>
</dbReference>
<organism evidence="2 3">
    <name type="scientific">Trifolium medium</name>
    <dbReference type="NCBI Taxonomy" id="97028"/>
    <lineage>
        <taxon>Eukaryota</taxon>
        <taxon>Viridiplantae</taxon>
        <taxon>Streptophyta</taxon>
        <taxon>Embryophyta</taxon>
        <taxon>Tracheophyta</taxon>
        <taxon>Spermatophyta</taxon>
        <taxon>Magnoliopsida</taxon>
        <taxon>eudicotyledons</taxon>
        <taxon>Gunneridae</taxon>
        <taxon>Pentapetalae</taxon>
        <taxon>rosids</taxon>
        <taxon>fabids</taxon>
        <taxon>Fabales</taxon>
        <taxon>Fabaceae</taxon>
        <taxon>Papilionoideae</taxon>
        <taxon>50 kb inversion clade</taxon>
        <taxon>NPAAA clade</taxon>
        <taxon>Hologalegina</taxon>
        <taxon>IRL clade</taxon>
        <taxon>Trifolieae</taxon>
        <taxon>Trifolium</taxon>
    </lineage>
</organism>
<dbReference type="InterPro" id="IPR002156">
    <property type="entry name" value="RNaseH_domain"/>
</dbReference>
<dbReference type="Pfam" id="PF13456">
    <property type="entry name" value="RVT_3"/>
    <property type="match status" value="1"/>
</dbReference>
<evidence type="ECO:0000313" key="2">
    <source>
        <dbReference type="EMBL" id="MCI05516.1"/>
    </source>
</evidence>
<evidence type="ECO:0000259" key="1">
    <source>
        <dbReference type="Pfam" id="PF13456"/>
    </source>
</evidence>
<dbReference type="PANTHER" id="PTHR47074">
    <property type="entry name" value="BNAC02G40300D PROTEIN"/>
    <property type="match status" value="1"/>
</dbReference>
<dbReference type="InterPro" id="IPR052929">
    <property type="entry name" value="RNase_H-like_EbsB-rel"/>
</dbReference>
<evidence type="ECO:0000313" key="3">
    <source>
        <dbReference type="Proteomes" id="UP000265520"/>
    </source>
</evidence>
<comment type="caution">
    <text evidence="2">The sequence shown here is derived from an EMBL/GenBank/DDBJ whole genome shotgun (WGS) entry which is preliminary data.</text>
</comment>
<keyword evidence="3" id="KW-1185">Reference proteome</keyword>
<dbReference type="AlphaFoldDB" id="A0A392P2D3"/>